<protein>
    <submittedName>
        <fullName evidence="2">Uncharacterized protein</fullName>
    </submittedName>
</protein>
<organism evidence="2 3">
    <name type="scientific">Characodon lateralis</name>
    <dbReference type="NCBI Taxonomy" id="208331"/>
    <lineage>
        <taxon>Eukaryota</taxon>
        <taxon>Metazoa</taxon>
        <taxon>Chordata</taxon>
        <taxon>Craniata</taxon>
        <taxon>Vertebrata</taxon>
        <taxon>Euteleostomi</taxon>
        <taxon>Actinopterygii</taxon>
        <taxon>Neopterygii</taxon>
        <taxon>Teleostei</taxon>
        <taxon>Neoteleostei</taxon>
        <taxon>Acanthomorphata</taxon>
        <taxon>Ovalentaria</taxon>
        <taxon>Atherinomorphae</taxon>
        <taxon>Cyprinodontiformes</taxon>
        <taxon>Goodeidae</taxon>
        <taxon>Characodon</taxon>
    </lineage>
</organism>
<reference evidence="2 3" key="1">
    <citation type="submission" date="2021-06" db="EMBL/GenBank/DDBJ databases">
        <authorList>
            <person name="Palmer J.M."/>
        </authorList>
    </citation>
    <scope>NUCLEOTIDE SEQUENCE [LARGE SCALE GENOMIC DNA]</scope>
    <source>
        <strain evidence="2 3">CL_MEX2019</strain>
        <tissue evidence="2">Muscle</tissue>
    </source>
</reference>
<accession>A0ABU7DAH3</accession>
<evidence type="ECO:0000256" key="1">
    <source>
        <dbReference type="SAM" id="MobiDB-lite"/>
    </source>
</evidence>
<proteinExistence type="predicted"/>
<comment type="caution">
    <text evidence="2">The sequence shown here is derived from an EMBL/GenBank/DDBJ whole genome shotgun (WGS) entry which is preliminary data.</text>
</comment>
<evidence type="ECO:0000313" key="3">
    <source>
        <dbReference type="Proteomes" id="UP001352852"/>
    </source>
</evidence>
<evidence type="ECO:0000313" key="2">
    <source>
        <dbReference type="EMBL" id="MED6272163.1"/>
    </source>
</evidence>
<dbReference type="Proteomes" id="UP001352852">
    <property type="component" value="Unassembled WGS sequence"/>
</dbReference>
<gene>
    <name evidence="2" type="ORF">CHARACLAT_027400</name>
</gene>
<feature type="region of interest" description="Disordered" evidence="1">
    <location>
        <begin position="18"/>
        <end position="100"/>
    </location>
</feature>
<dbReference type="EMBL" id="JAHUTJ010019845">
    <property type="protein sequence ID" value="MED6272163.1"/>
    <property type="molecule type" value="Genomic_DNA"/>
</dbReference>
<feature type="compositionally biased region" description="Basic and acidic residues" evidence="1">
    <location>
        <begin position="74"/>
        <end position="85"/>
    </location>
</feature>
<name>A0ABU7DAH3_9TELE</name>
<keyword evidence="3" id="KW-1185">Reference proteome</keyword>
<sequence length="100" mass="10689">MDVVHSLTLPIHTLHSQVQVSIPHRDNEPPDPGGSPLPSGGGDRQTTPGQPGPMPETERPRVPAPNTVPNDPHPYPERGPCKKEGSTWSKLAPPTRAATE</sequence>